<evidence type="ECO:0000313" key="3">
    <source>
        <dbReference type="EMBL" id="KAK1569715.1"/>
    </source>
</evidence>
<sequence length="360" mass="39794">MGPPSATEMSAADAEARRRARGVIAQREYRKRHATKIQTLQDENQKLKDAIVEIHRASLGCYAITDRLSAALSKARELADISDAPVAADGDMEFDGAGQIAHSSPAQSAQLNPSLPAAHMPAELGCSPNDEPRGGKLSPRLDNGLWLDTERLVRILEPSADTMQYISGDTYTMAGYIFWSTVDYTVDLWNAQSAPQATKQLDRIFNPSRPLTDRKYLVSLTQARLDFRRKGHMFRTLSEQFERIAMADLYKRVLHDYETTGAQPRYWKTPAEVAENLLSQLTPDEAARFQAVLEGGGTRADKEMLRAMAAWFVQNFVCFGDGPRWSNIGVSVALGSWIGSLRMGSPDAREASPLSTETPS</sequence>
<dbReference type="Proteomes" id="UP001230504">
    <property type="component" value="Unassembled WGS sequence"/>
</dbReference>
<dbReference type="EMBL" id="JAHLJV010000125">
    <property type="protein sequence ID" value="KAK1569715.1"/>
    <property type="molecule type" value="Genomic_DNA"/>
</dbReference>
<evidence type="ECO:0000256" key="1">
    <source>
        <dbReference type="SAM" id="Coils"/>
    </source>
</evidence>
<evidence type="ECO:0000256" key="2">
    <source>
        <dbReference type="SAM" id="MobiDB-lite"/>
    </source>
</evidence>
<keyword evidence="1" id="KW-0175">Coiled coil</keyword>
<organism evidence="3 4">
    <name type="scientific">Colletotrichum navitas</name>
    <dbReference type="NCBI Taxonomy" id="681940"/>
    <lineage>
        <taxon>Eukaryota</taxon>
        <taxon>Fungi</taxon>
        <taxon>Dikarya</taxon>
        <taxon>Ascomycota</taxon>
        <taxon>Pezizomycotina</taxon>
        <taxon>Sordariomycetes</taxon>
        <taxon>Hypocreomycetidae</taxon>
        <taxon>Glomerellales</taxon>
        <taxon>Glomerellaceae</taxon>
        <taxon>Colletotrichum</taxon>
        <taxon>Colletotrichum graminicola species complex</taxon>
    </lineage>
</organism>
<feature type="region of interest" description="Disordered" evidence="2">
    <location>
        <begin position="117"/>
        <end position="139"/>
    </location>
</feature>
<dbReference type="GeneID" id="85445965"/>
<dbReference type="InterPro" id="IPR046347">
    <property type="entry name" value="bZIP_sf"/>
</dbReference>
<dbReference type="AlphaFoldDB" id="A0AAD8UWR0"/>
<accession>A0AAD8UWR0</accession>
<gene>
    <name evidence="3" type="ORF">LY79DRAFT_594753</name>
</gene>
<dbReference type="GO" id="GO:0003700">
    <property type="term" value="F:DNA-binding transcription factor activity"/>
    <property type="evidence" value="ECO:0007669"/>
    <property type="project" value="InterPro"/>
</dbReference>
<dbReference type="RefSeq" id="XP_060407923.1">
    <property type="nucleotide sequence ID" value="XM_060561725.1"/>
</dbReference>
<feature type="coiled-coil region" evidence="1">
    <location>
        <begin position="30"/>
        <end position="57"/>
    </location>
</feature>
<evidence type="ECO:0000313" key="4">
    <source>
        <dbReference type="Proteomes" id="UP001230504"/>
    </source>
</evidence>
<dbReference type="SUPFAM" id="SSF57959">
    <property type="entry name" value="Leucine zipper domain"/>
    <property type="match status" value="1"/>
</dbReference>
<proteinExistence type="predicted"/>
<comment type="caution">
    <text evidence="3">The sequence shown here is derived from an EMBL/GenBank/DDBJ whole genome shotgun (WGS) entry which is preliminary data.</text>
</comment>
<name>A0AAD8UWR0_9PEZI</name>
<protein>
    <submittedName>
        <fullName evidence="3">Uncharacterized protein</fullName>
    </submittedName>
</protein>
<keyword evidence="4" id="KW-1185">Reference proteome</keyword>
<reference evidence="3" key="1">
    <citation type="submission" date="2021-06" db="EMBL/GenBank/DDBJ databases">
        <title>Comparative genomics, transcriptomics and evolutionary studies reveal genomic signatures of adaptation to plant cell wall in hemibiotrophic fungi.</title>
        <authorList>
            <consortium name="DOE Joint Genome Institute"/>
            <person name="Baroncelli R."/>
            <person name="Diaz J.F."/>
            <person name="Benocci T."/>
            <person name="Peng M."/>
            <person name="Battaglia E."/>
            <person name="Haridas S."/>
            <person name="Andreopoulos W."/>
            <person name="Labutti K."/>
            <person name="Pangilinan J."/>
            <person name="Floch G.L."/>
            <person name="Makela M.R."/>
            <person name="Henrissat B."/>
            <person name="Grigoriev I.V."/>
            <person name="Crouch J.A."/>
            <person name="De Vries R.P."/>
            <person name="Sukno S.A."/>
            <person name="Thon M.R."/>
        </authorList>
    </citation>
    <scope>NUCLEOTIDE SEQUENCE</scope>
    <source>
        <strain evidence="3">CBS 125086</strain>
    </source>
</reference>